<reference evidence="3" key="1">
    <citation type="journal article" date="2020" name="Nat. Commun.">
        <title>Genome sequence of the cluster root forming white lupin.</title>
        <authorList>
            <person name="Hufnagel B."/>
            <person name="Marques A."/>
            <person name="Soriano A."/>
            <person name="Marques L."/>
            <person name="Divol F."/>
            <person name="Doumas P."/>
            <person name="Sallet E."/>
            <person name="Mancinotti D."/>
            <person name="Carrere S."/>
            <person name="Marande W."/>
            <person name="Arribat S."/>
            <person name="Keller J."/>
            <person name="Huneau C."/>
            <person name="Blein T."/>
            <person name="Aime D."/>
            <person name="Laguerre M."/>
            <person name="Taylor J."/>
            <person name="Schubert V."/>
            <person name="Nelson M."/>
            <person name="Geu-Flores F."/>
            <person name="Crespi M."/>
            <person name="Gallardo-Guerrero K."/>
            <person name="Delaux P.-M."/>
            <person name="Salse J."/>
            <person name="Berges H."/>
            <person name="Guyot R."/>
            <person name="Gouzy J."/>
            <person name="Peret B."/>
        </authorList>
    </citation>
    <scope>NUCLEOTIDE SEQUENCE [LARGE SCALE GENOMIC DNA]</scope>
    <source>
        <strain evidence="3">cv. Amiga</strain>
    </source>
</reference>
<keyword evidence="1" id="KW-0472">Membrane</keyword>
<sequence length="92" mass="10365">MAYSHISLSFNLLLSALTVFLSTVVFFMLFSAAHISLTLKSVPNHGMELTEIMEIDMQRHGKMLQSTFVKLPGHGTTTNPRRHYIEGQNICL</sequence>
<evidence type="ECO:0000256" key="1">
    <source>
        <dbReference type="SAM" id="Phobius"/>
    </source>
</evidence>
<dbReference type="Proteomes" id="UP000447434">
    <property type="component" value="Chromosome 21"/>
</dbReference>
<dbReference type="AlphaFoldDB" id="A0A6A4NLP3"/>
<gene>
    <name evidence="2" type="ORF">Lalb_Chr21g0312881</name>
</gene>
<keyword evidence="1" id="KW-1133">Transmembrane helix</keyword>
<proteinExistence type="predicted"/>
<comment type="caution">
    <text evidence="2">The sequence shown here is derived from an EMBL/GenBank/DDBJ whole genome shotgun (WGS) entry which is preliminary data.</text>
</comment>
<dbReference type="EMBL" id="WOCE01000021">
    <property type="protein sequence ID" value="KAE9589811.1"/>
    <property type="molecule type" value="Genomic_DNA"/>
</dbReference>
<evidence type="ECO:0008006" key="4">
    <source>
        <dbReference type="Google" id="ProtNLM"/>
    </source>
</evidence>
<organism evidence="2 3">
    <name type="scientific">Lupinus albus</name>
    <name type="common">White lupine</name>
    <name type="synonym">Lupinus termis</name>
    <dbReference type="NCBI Taxonomy" id="3870"/>
    <lineage>
        <taxon>Eukaryota</taxon>
        <taxon>Viridiplantae</taxon>
        <taxon>Streptophyta</taxon>
        <taxon>Embryophyta</taxon>
        <taxon>Tracheophyta</taxon>
        <taxon>Spermatophyta</taxon>
        <taxon>Magnoliopsida</taxon>
        <taxon>eudicotyledons</taxon>
        <taxon>Gunneridae</taxon>
        <taxon>Pentapetalae</taxon>
        <taxon>rosids</taxon>
        <taxon>fabids</taxon>
        <taxon>Fabales</taxon>
        <taxon>Fabaceae</taxon>
        <taxon>Papilionoideae</taxon>
        <taxon>50 kb inversion clade</taxon>
        <taxon>genistoids sensu lato</taxon>
        <taxon>core genistoids</taxon>
        <taxon>Genisteae</taxon>
        <taxon>Lupinus</taxon>
    </lineage>
</organism>
<name>A0A6A4NLP3_LUPAL</name>
<keyword evidence="3" id="KW-1185">Reference proteome</keyword>
<evidence type="ECO:0000313" key="2">
    <source>
        <dbReference type="EMBL" id="KAE9589811.1"/>
    </source>
</evidence>
<accession>A0A6A4NLP3</accession>
<keyword evidence="1" id="KW-0812">Transmembrane</keyword>
<evidence type="ECO:0000313" key="3">
    <source>
        <dbReference type="Proteomes" id="UP000447434"/>
    </source>
</evidence>
<protein>
    <recommendedName>
        <fullName evidence="4">Transmembrane protein</fullName>
    </recommendedName>
</protein>
<feature type="transmembrane region" description="Helical" evidence="1">
    <location>
        <begin position="12"/>
        <end position="37"/>
    </location>
</feature>